<dbReference type="Ensembl" id="ENSCPBT00000023788.1">
    <property type="protein sequence ID" value="ENSCPBP00000020213.1"/>
    <property type="gene ID" value="ENSCPBG00000014539.1"/>
</dbReference>
<accession>A0A8C3HLP0</accession>
<evidence type="ECO:0000313" key="5">
    <source>
        <dbReference type="Ensembl" id="ENSCPBP00000020213.1"/>
    </source>
</evidence>
<reference evidence="5" key="2">
    <citation type="submission" date="2025-09" db="UniProtKB">
        <authorList>
            <consortium name="Ensembl"/>
        </authorList>
    </citation>
    <scope>IDENTIFICATION</scope>
</reference>
<name>A0A8C3HLP0_CHRPI</name>
<evidence type="ECO:0000256" key="1">
    <source>
        <dbReference type="ARBA" id="ARBA00022729"/>
    </source>
</evidence>
<dbReference type="OMA" id="HRRDSPC"/>
<proteinExistence type="predicted"/>
<dbReference type="InterPro" id="IPR050831">
    <property type="entry name" value="CEA_cell_adhesion"/>
</dbReference>
<keyword evidence="3" id="KW-0393">Immunoglobulin domain</keyword>
<evidence type="ECO:0000256" key="3">
    <source>
        <dbReference type="ARBA" id="ARBA00023319"/>
    </source>
</evidence>
<keyword evidence="1 4" id="KW-0732">Signal</keyword>
<dbReference type="AlphaFoldDB" id="A0A8C3HLP0"/>
<evidence type="ECO:0000256" key="4">
    <source>
        <dbReference type="SAM" id="SignalP"/>
    </source>
</evidence>
<protein>
    <submittedName>
        <fullName evidence="5">Uncharacterized protein</fullName>
    </submittedName>
</protein>
<dbReference type="InterPro" id="IPR013783">
    <property type="entry name" value="Ig-like_fold"/>
</dbReference>
<keyword evidence="2" id="KW-0325">Glycoprotein</keyword>
<keyword evidence="6" id="KW-1185">Reference proteome</keyword>
<evidence type="ECO:0000313" key="6">
    <source>
        <dbReference type="Proteomes" id="UP000694380"/>
    </source>
</evidence>
<evidence type="ECO:0000256" key="2">
    <source>
        <dbReference type="ARBA" id="ARBA00023180"/>
    </source>
</evidence>
<organism evidence="5 6">
    <name type="scientific">Chrysemys picta bellii</name>
    <name type="common">Western painted turtle</name>
    <name type="synonym">Emys bellii</name>
    <dbReference type="NCBI Taxonomy" id="8478"/>
    <lineage>
        <taxon>Eukaryota</taxon>
        <taxon>Metazoa</taxon>
        <taxon>Chordata</taxon>
        <taxon>Craniata</taxon>
        <taxon>Vertebrata</taxon>
        <taxon>Euteleostomi</taxon>
        <taxon>Archelosauria</taxon>
        <taxon>Testudinata</taxon>
        <taxon>Testudines</taxon>
        <taxon>Cryptodira</taxon>
        <taxon>Durocryptodira</taxon>
        <taxon>Testudinoidea</taxon>
        <taxon>Emydidae</taxon>
        <taxon>Chrysemys</taxon>
    </lineage>
</organism>
<dbReference type="Gene3D" id="2.60.40.10">
    <property type="entry name" value="Immunoglobulins"/>
    <property type="match status" value="1"/>
</dbReference>
<dbReference type="PANTHER" id="PTHR44427">
    <property type="entry name" value="CARCINOEMBRYONIC ANTIGEN-RELATED CELL ADHESION MOLECULE 19"/>
    <property type="match status" value="1"/>
</dbReference>
<dbReference type="InterPro" id="IPR036179">
    <property type="entry name" value="Ig-like_dom_sf"/>
</dbReference>
<feature type="chain" id="PRO_5034607297" evidence="4">
    <location>
        <begin position="35"/>
        <end position="197"/>
    </location>
</feature>
<reference evidence="5" key="1">
    <citation type="submission" date="2025-08" db="UniProtKB">
        <authorList>
            <consortium name="Ensembl"/>
        </authorList>
    </citation>
    <scope>IDENTIFICATION</scope>
</reference>
<sequence length="197" mass="19995">ASARELGPPAWGGPWKGLLLAASVLGSCLQPAPAQTPVTIVLTPPSPVVGGGVSLAPQPPPQDLLTCNWYRSATVTDPNSLILTYVQYPNPAQNNGPAHTGRETAGPGCALNMAGLMLNYTGNYTVQIQSSTAANPVRSTVVLRVSGKCHPGSCADPICAPPPTAIPAPAMGLWASTPGMSLAGTWGNPPPNTDTVG</sequence>
<feature type="signal peptide" evidence="4">
    <location>
        <begin position="1"/>
        <end position="34"/>
    </location>
</feature>
<dbReference type="Proteomes" id="UP000694380">
    <property type="component" value="Unplaced"/>
</dbReference>
<dbReference type="GeneTree" id="ENSGT00950000185100"/>
<dbReference type="PANTHER" id="PTHR44427:SF1">
    <property type="entry name" value="CARCINOEMBRYONIC ANTIGEN-RELATED CELL ADHESION MOLECULE 1"/>
    <property type="match status" value="1"/>
</dbReference>
<dbReference type="SUPFAM" id="SSF48726">
    <property type="entry name" value="Immunoglobulin"/>
    <property type="match status" value="1"/>
</dbReference>